<evidence type="ECO:0000256" key="3">
    <source>
        <dbReference type="ARBA" id="ARBA00022692"/>
    </source>
</evidence>
<protein>
    <recommendedName>
        <fullName evidence="7">Phosphatidic acid phosphatase type 2/haloperoxidase domain-containing protein</fullName>
    </recommendedName>
</protein>
<organism evidence="8 9">
    <name type="scientific">Thielaviopsis punctulata</name>
    <dbReference type="NCBI Taxonomy" id="72032"/>
    <lineage>
        <taxon>Eukaryota</taxon>
        <taxon>Fungi</taxon>
        <taxon>Dikarya</taxon>
        <taxon>Ascomycota</taxon>
        <taxon>Pezizomycotina</taxon>
        <taxon>Sordariomycetes</taxon>
        <taxon>Hypocreomycetidae</taxon>
        <taxon>Microascales</taxon>
        <taxon>Ceratocystidaceae</taxon>
        <taxon>Thielaviopsis</taxon>
    </lineage>
</organism>
<dbReference type="GO" id="GO:0006644">
    <property type="term" value="P:phospholipid metabolic process"/>
    <property type="evidence" value="ECO:0007669"/>
    <property type="project" value="InterPro"/>
</dbReference>
<dbReference type="GO" id="GO:0046839">
    <property type="term" value="P:phospholipid dephosphorylation"/>
    <property type="evidence" value="ECO:0007669"/>
    <property type="project" value="TreeGrafter"/>
</dbReference>
<dbReference type="Pfam" id="PF01569">
    <property type="entry name" value="PAP2"/>
    <property type="match status" value="1"/>
</dbReference>
<feature type="transmembrane region" description="Helical" evidence="6">
    <location>
        <begin position="103"/>
        <end position="124"/>
    </location>
</feature>
<dbReference type="FunFam" id="1.20.144.10:FF:000017">
    <property type="entry name" value="Diacylglycerol pyrophosphate phosphatase 1"/>
    <property type="match status" value="1"/>
</dbReference>
<dbReference type="PANTHER" id="PTHR10165:SF35">
    <property type="entry name" value="RE23632P"/>
    <property type="match status" value="1"/>
</dbReference>
<feature type="transmembrane region" description="Helical" evidence="6">
    <location>
        <begin position="174"/>
        <end position="193"/>
    </location>
</feature>
<evidence type="ECO:0000256" key="5">
    <source>
        <dbReference type="ARBA" id="ARBA00023136"/>
    </source>
</evidence>
<dbReference type="GO" id="GO:0016020">
    <property type="term" value="C:membrane"/>
    <property type="evidence" value="ECO:0007669"/>
    <property type="project" value="UniProtKB-SubCell"/>
</dbReference>
<evidence type="ECO:0000259" key="7">
    <source>
        <dbReference type="SMART" id="SM00014"/>
    </source>
</evidence>
<keyword evidence="4 6" id="KW-1133">Transmembrane helix</keyword>
<comment type="similarity">
    <text evidence="2">Belongs to the PA-phosphatase related phosphoesterase family.</text>
</comment>
<dbReference type="Gene3D" id="1.20.144.10">
    <property type="entry name" value="Phosphatidic acid phosphatase type 2/haloperoxidase"/>
    <property type="match status" value="1"/>
</dbReference>
<name>A0A0F4ZBR0_9PEZI</name>
<dbReference type="Proteomes" id="UP000033483">
    <property type="component" value="Unassembled WGS sequence"/>
</dbReference>
<dbReference type="AlphaFoldDB" id="A0A0F4ZBR0"/>
<dbReference type="OrthoDB" id="10030083at2759"/>
<dbReference type="SMART" id="SM00014">
    <property type="entry name" value="acidPPc"/>
    <property type="match status" value="1"/>
</dbReference>
<evidence type="ECO:0000313" key="9">
    <source>
        <dbReference type="Proteomes" id="UP000033483"/>
    </source>
</evidence>
<feature type="transmembrane region" description="Helical" evidence="6">
    <location>
        <begin position="229"/>
        <end position="247"/>
    </location>
</feature>
<dbReference type="CDD" id="cd03390">
    <property type="entry name" value="PAP2_containing_1_like"/>
    <property type="match status" value="1"/>
</dbReference>
<dbReference type="InterPro" id="IPR036938">
    <property type="entry name" value="PAP2/HPO_sf"/>
</dbReference>
<keyword evidence="3 6" id="KW-0812">Transmembrane</keyword>
<dbReference type="InterPro" id="IPR000326">
    <property type="entry name" value="PAP2/HPO"/>
</dbReference>
<keyword evidence="9" id="KW-1185">Reference proteome</keyword>
<comment type="caution">
    <text evidence="8">The sequence shown here is derived from an EMBL/GenBank/DDBJ whole genome shotgun (WGS) entry which is preliminary data.</text>
</comment>
<feature type="transmembrane region" description="Helical" evidence="6">
    <location>
        <begin position="68"/>
        <end position="91"/>
    </location>
</feature>
<dbReference type="PANTHER" id="PTHR10165">
    <property type="entry name" value="LIPID PHOSPHATE PHOSPHATASE"/>
    <property type="match status" value="1"/>
</dbReference>
<evidence type="ECO:0000313" key="8">
    <source>
        <dbReference type="EMBL" id="KKA27705.1"/>
    </source>
</evidence>
<dbReference type="GO" id="GO:0008195">
    <property type="term" value="F:phosphatidate phosphatase activity"/>
    <property type="evidence" value="ECO:0007669"/>
    <property type="project" value="TreeGrafter"/>
</dbReference>
<proteinExistence type="inferred from homology"/>
<dbReference type="SUPFAM" id="SSF48317">
    <property type="entry name" value="Acid phosphatase/Vanadium-dependent haloperoxidase"/>
    <property type="match status" value="1"/>
</dbReference>
<feature type="transmembrane region" description="Helical" evidence="6">
    <location>
        <begin position="27"/>
        <end position="48"/>
    </location>
</feature>
<gene>
    <name evidence="8" type="ORF">TD95_002353</name>
</gene>
<feature type="transmembrane region" description="Helical" evidence="6">
    <location>
        <begin position="200"/>
        <end position="217"/>
    </location>
</feature>
<sequence length="301" mass="33056">MAPVSPRSAGLSSTLAVVLHRAHAPEYVGIGVLLTLYLTVVVHLQPFHRMFYINNLAISFPHAEVEHVSVFMNFVWALYIPLGVLIVFNLVARSSPQKHEATYLAFIISVLVNIVITDIIKNAVGRPRPDLLDRCKPAEGTPRDTLVGFDVCTAAPGHTLTDGWRSFPSGHSSFAFSGLGFLALWLAGQLHIFNARGRRNLGKAVVCLVPVMGALLIAISRCEDYRHDVYDVTVGSLIGATVAYWSYRRHFPELSFIDCDEPYPAPGESILTRGEFTRLGDEEALTRGQTNVSIELGATRS</sequence>
<reference evidence="8 9" key="1">
    <citation type="submission" date="2015-03" db="EMBL/GenBank/DDBJ databases">
        <authorList>
            <person name="Radwan O."/>
            <person name="Al-Naeli F.A."/>
            <person name="Rendon G.A."/>
            <person name="Fields C."/>
        </authorList>
    </citation>
    <scope>NUCLEOTIDE SEQUENCE [LARGE SCALE GENOMIC DNA]</scope>
    <source>
        <strain evidence="8">CR-DP1</strain>
    </source>
</reference>
<accession>A0A0F4ZBR0</accession>
<keyword evidence="5 6" id="KW-0472">Membrane</keyword>
<dbReference type="InterPro" id="IPR043216">
    <property type="entry name" value="PAP-like"/>
</dbReference>
<feature type="domain" description="Phosphatidic acid phosphatase type 2/haloperoxidase" evidence="7">
    <location>
        <begin position="101"/>
        <end position="247"/>
    </location>
</feature>
<comment type="subcellular location">
    <subcellularLocation>
        <location evidence="1">Membrane</location>
        <topology evidence="1">Multi-pass membrane protein</topology>
    </subcellularLocation>
</comment>
<evidence type="ECO:0000256" key="1">
    <source>
        <dbReference type="ARBA" id="ARBA00004141"/>
    </source>
</evidence>
<evidence type="ECO:0000256" key="2">
    <source>
        <dbReference type="ARBA" id="ARBA00008816"/>
    </source>
</evidence>
<evidence type="ECO:0000256" key="4">
    <source>
        <dbReference type="ARBA" id="ARBA00022989"/>
    </source>
</evidence>
<evidence type="ECO:0000256" key="6">
    <source>
        <dbReference type="SAM" id="Phobius"/>
    </source>
</evidence>
<dbReference type="EMBL" id="LAEV01001608">
    <property type="protein sequence ID" value="KKA27705.1"/>
    <property type="molecule type" value="Genomic_DNA"/>
</dbReference>